<dbReference type="GO" id="GO:0032259">
    <property type="term" value="P:methylation"/>
    <property type="evidence" value="ECO:0007669"/>
    <property type="project" value="UniProtKB-KW"/>
</dbReference>
<accession>B4VZW8</accession>
<dbReference type="EMBL" id="DS989864">
    <property type="protein sequence ID" value="EDX72430.1"/>
    <property type="molecule type" value="Genomic_DNA"/>
</dbReference>
<sequence>MFFWKTIQTFTQKKYLEAVKSNLPENSLRKQIASRYLTGNGIEIGPLHSPLEIPVGVTVRYLDRMPVEQLRKQYPELSKYNLVEPDIIDDGETLASIADASLDFVIANHMIEHCQNPIFSLKNWLRTLKGSGILYLAIPDKRYTFDRDRPVTTLEHLVQDYAEGPAWSKKSHFEEWSRLVSKVSENEVALKTQELIDKNYSIHFHVWTQFEFLELLLHCKKKLFFPLEIELIQKNEMELIVICRKIT</sequence>
<name>B4VZW8_9CYAN</name>
<organism evidence="2 3">
    <name type="scientific">Coleofasciculus chthonoplastes PCC 7420</name>
    <dbReference type="NCBI Taxonomy" id="118168"/>
    <lineage>
        <taxon>Bacteria</taxon>
        <taxon>Bacillati</taxon>
        <taxon>Cyanobacteriota</taxon>
        <taxon>Cyanophyceae</taxon>
        <taxon>Coleofasciculales</taxon>
        <taxon>Coleofasciculaceae</taxon>
        <taxon>Coleofasciculus</taxon>
    </lineage>
</organism>
<evidence type="ECO:0000313" key="3">
    <source>
        <dbReference type="Proteomes" id="UP000003835"/>
    </source>
</evidence>
<keyword evidence="2" id="KW-0489">Methyltransferase</keyword>
<dbReference type="CDD" id="cd02440">
    <property type="entry name" value="AdoMet_MTases"/>
    <property type="match status" value="1"/>
</dbReference>
<proteinExistence type="predicted"/>
<dbReference type="OrthoDB" id="574053at2"/>
<gene>
    <name evidence="2" type="ORF">MC7420_3502</name>
</gene>
<protein>
    <submittedName>
        <fullName evidence="2">Methyltransferase domain family</fullName>
    </submittedName>
</protein>
<keyword evidence="3" id="KW-1185">Reference proteome</keyword>
<reference evidence="2 3" key="1">
    <citation type="submission" date="2008-07" db="EMBL/GenBank/DDBJ databases">
        <authorList>
            <person name="Tandeau de Marsac N."/>
            <person name="Ferriera S."/>
            <person name="Johnson J."/>
            <person name="Kravitz S."/>
            <person name="Beeson K."/>
            <person name="Sutton G."/>
            <person name="Rogers Y.-H."/>
            <person name="Friedman R."/>
            <person name="Frazier M."/>
            <person name="Venter J.C."/>
        </authorList>
    </citation>
    <scope>NUCLEOTIDE SEQUENCE [LARGE SCALE GENOMIC DNA]</scope>
    <source>
        <strain evidence="2 3">PCC 7420</strain>
    </source>
</reference>
<dbReference type="RefSeq" id="WP_006104388.1">
    <property type="nucleotide sequence ID" value="NZ_DS989864.1"/>
</dbReference>
<dbReference type="eggNOG" id="COG4627">
    <property type="taxonomic scope" value="Bacteria"/>
</dbReference>
<dbReference type="GO" id="GO:0008757">
    <property type="term" value="F:S-adenosylmethionine-dependent methyltransferase activity"/>
    <property type="evidence" value="ECO:0007669"/>
    <property type="project" value="InterPro"/>
</dbReference>
<dbReference type="Pfam" id="PF08241">
    <property type="entry name" value="Methyltransf_11"/>
    <property type="match status" value="1"/>
</dbReference>
<dbReference type="HOGENOM" id="CLU_079282_0_0_3"/>
<dbReference type="InterPro" id="IPR029063">
    <property type="entry name" value="SAM-dependent_MTases_sf"/>
</dbReference>
<dbReference type="Gene3D" id="3.40.50.150">
    <property type="entry name" value="Vaccinia Virus protein VP39"/>
    <property type="match status" value="1"/>
</dbReference>
<dbReference type="STRING" id="118168.MC7420_3502"/>
<dbReference type="AlphaFoldDB" id="B4VZW8"/>
<evidence type="ECO:0000313" key="2">
    <source>
        <dbReference type="EMBL" id="EDX72430.1"/>
    </source>
</evidence>
<evidence type="ECO:0000259" key="1">
    <source>
        <dbReference type="Pfam" id="PF08241"/>
    </source>
</evidence>
<keyword evidence="2" id="KW-0808">Transferase</keyword>
<dbReference type="InterPro" id="IPR013216">
    <property type="entry name" value="Methyltransf_11"/>
</dbReference>
<dbReference type="Proteomes" id="UP000003835">
    <property type="component" value="Unassembled WGS sequence"/>
</dbReference>
<dbReference type="SUPFAM" id="SSF53335">
    <property type="entry name" value="S-adenosyl-L-methionine-dependent methyltransferases"/>
    <property type="match status" value="1"/>
</dbReference>
<feature type="domain" description="Methyltransferase type 11" evidence="1">
    <location>
        <begin position="87"/>
        <end position="136"/>
    </location>
</feature>